<evidence type="ECO:0000256" key="12">
    <source>
        <dbReference type="ARBA" id="ARBA00023004"/>
    </source>
</evidence>
<feature type="transmembrane region" description="Helical" evidence="16">
    <location>
        <begin position="130"/>
        <end position="148"/>
    </location>
</feature>
<keyword evidence="12" id="KW-0408">Iron</keyword>
<evidence type="ECO:0000256" key="9">
    <source>
        <dbReference type="ARBA" id="ARBA00022741"/>
    </source>
</evidence>
<protein>
    <submittedName>
        <fullName evidence="18">ABC-type enterochelin transport system, ATPase component</fullName>
    </submittedName>
</protein>
<dbReference type="InterPro" id="IPR051535">
    <property type="entry name" value="Siderophore_ABC-ATPase"/>
</dbReference>
<name>S9R2A4_9RHOB</name>
<evidence type="ECO:0000259" key="17">
    <source>
        <dbReference type="PROSITE" id="PS50893"/>
    </source>
</evidence>
<feature type="compositionally biased region" description="Basic and acidic residues" evidence="15">
    <location>
        <begin position="263"/>
        <end position="276"/>
    </location>
</feature>
<evidence type="ECO:0000256" key="5">
    <source>
        <dbReference type="ARBA" id="ARBA00022448"/>
    </source>
</evidence>
<organism evidence="18 19">
    <name type="scientific">Rubellimicrobium thermophilum DSM 16684</name>
    <dbReference type="NCBI Taxonomy" id="1123069"/>
    <lineage>
        <taxon>Bacteria</taxon>
        <taxon>Pseudomonadati</taxon>
        <taxon>Pseudomonadota</taxon>
        <taxon>Alphaproteobacteria</taxon>
        <taxon>Rhodobacterales</taxon>
        <taxon>Roseobacteraceae</taxon>
        <taxon>Rubellimicrobium</taxon>
    </lineage>
</organism>
<dbReference type="GO" id="GO:0006826">
    <property type="term" value="P:iron ion transport"/>
    <property type="evidence" value="ECO:0007669"/>
    <property type="project" value="UniProtKB-KW"/>
</dbReference>
<dbReference type="AlphaFoldDB" id="S9R2A4"/>
<sequence length="565" mass="59594">MARLTLLMLALLAASALYLLPGLGPKWEFVLMLRSTRLAGLILVGMAIAVATVLFQTVARNRILTPQIMGLDALFLFLQTALVAGLGPVGFAALPGTARFGAEVAVLIGAALLLFGTLLGRGAQDVPRMILTGVILGILLRALAGFLARVMDPNAFVIVQAETVASFSRVDAGLLPFAGLLTVAAAGTALGLAPRLDVLALGRPTAISLGLRHDRLVLGVLALVAVLVAVATALGRAAGLPGPADLSPGAPPGRIGPAQAGAADRDAAHRGDAGDRADLVRARARPAIHPACGRGIRRRAGLSVPPAAGTHPMIEIRNLHHRIGRTTILDDVTLRIPAGRITALIGPNGAGKSTLLSLIARLERMQQGRITVAGLDVERTPTDMLARVMAILPQNAIVHSRLRVRELVAFGRWPHHQGRPKAEDRAQVEAAIARMGLGDLADRFLDELSGGQRQRAHLAMAFAQGTDWLLLDEPLAALDLAHARRLMQELVVLRNEGKSVLLVLHEVNHAAAWADHVVAMKAGGIVAEGSPLQVIRTAVLNQLYDMPLRVECFDGRPLVLHHLSG</sequence>
<keyword evidence="11 16" id="KW-1133">Transmembrane helix</keyword>
<dbReference type="Pfam" id="PF01032">
    <property type="entry name" value="FecCD"/>
    <property type="match status" value="1"/>
</dbReference>
<dbReference type="STRING" id="1123069.ruthe_00015"/>
<proteinExistence type="inferred from homology"/>
<feature type="transmembrane region" description="Helical" evidence="16">
    <location>
        <begin position="100"/>
        <end position="118"/>
    </location>
</feature>
<keyword evidence="8 16" id="KW-0812">Transmembrane</keyword>
<keyword evidence="13" id="KW-0406">Ion transport</keyword>
<evidence type="ECO:0000256" key="3">
    <source>
        <dbReference type="ARBA" id="ARBA00005417"/>
    </source>
</evidence>
<dbReference type="PATRIC" id="fig|1123069.3.peg.15"/>
<evidence type="ECO:0000256" key="7">
    <source>
        <dbReference type="ARBA" id="ARBA00022496"/>
    </source>
</evidence>
<dbReference type="InterPro" id="IPR000522">
    <property type="entry name" value="ABC_transptr_permease_BtuC"/>
</dbReference>
<accession>S9R2A4</accession>
<keyword evidence="7" id="KW-0410">Iron transport</keyword>
<feature type="transmembrane region" description="Helical" evidence="16">
    <location>
        <begin position="174"/>
        <end position="196"/>
    </location>
</feature>
<dbReference type="PANTHER" id="PTHR42771:SF3">
    <property type="entry name" value="PETROBACTIN IMPORT ATP-BINDING PROTEIN YCLP"/>
    <property type="match status" value="1"/>
</dbReference>
<dbReference type="GO" id="GO:0022857">
    <property type="term" value="F:transmembrane transporter activity"/>
    <property type="evidence" value="ECO:0007669"/>
    <property type="project" value="InterPro"/>
</dbReference>
<dbReference type="Gene3D" id="3.40.50.300">
    <property type="entry name" value="P-loop containing nucleotide triphosphate hydrolases"/>
    <property type="match status" value="1"/>
</dbReference>
<dbReference type="GO" id="GO:0005886">
    <property type="term" value="C:plasma membrane"/>
    <property type="evidence" value="ECO:0007669"/>
    <property type="project" value="UniProtKB-SubCell"/>
</dbReference>
<keyword evidence="9" id="KW-0547">Nucleotide-binding</keyword>
<comment type="similarity">
    <text evidence="4">Belongs to the binding-protein-dependent transport system permease family. FecCD subfamily.</text>
</comment>
<dbReference type="GO" id="GO:0016887">
    <property type="term" value="F:ATP hydrolysis activity"/>
    <property type="evidence" value="ECO:0007669"/>
    <property type="project" value="InterPro"/>
</dbReference>
<dbReference type="PANTHER" id="PTHR42771">
    <property type="entry name" value="IRON(3+)-HYDROXAMATE IMPORT ATP-BINDING PROTEIN FHUC"/>
    <property type="match status" value="1"/>
</dbReference>
<feature type="domain" description="ABC transporter" evidence="17">
    <location>
        <begin position="314"/>
        <end position="547"/>
    </location>
</feature>
<dbReference type="PROSITE" id="PS50893">
    <property type="entry name" value="ABC_TRANSPORTER_2"/>
    <property type="match status" value="1"/>
</dbReference>
<evidence type="ECO:0000256" key="15">
    <source>
        <dbReference type="SAM" id="MobiDB-lite"/>
    </source>
</evidence>
<dbReference type="EMBL" id="AOLV01000001">
    <property type="protein sequence ID" value="EPX87811.1"/>
    <property type="molecule type" value="Genomic_DNA"/>
</dbReference>
<gene>
    <name evidence="18" type="ORF">ruthe_00015</name>
</gene>
<evidence type="ECO:0000256" key="2">
    <source>
        <dbReference type="ARBA" id="ARBA00004651"/>
    </source>
</evidence>
<dbReference type="Proteomes" id="UP000015346">
    <property type="component" value="Unassembled WGS sequence"/>
</dbReference>
<keyword evidence="6" id="KW-1003">Cell membrane</keyword>
<dbReference type="SMART" id="SM00382">
    <property type="entry name" value="AAA"/>
    <property type="match status" value="1"/>
</dbReference>
<comment type="similarity">
    <text evidence="3">Belongs to the ABC transporter superfamily.</text>
</comment>
<dbReference type="Pfam" id="PF00005">
    <property type="entry name" value="ABC_tran"/>
    <property type="match status" value="1"/>
</dbReference>
<reference evidence="18 19" key="1">
    <citation type="journal article" date="2013" name="Stand. Genomic Sci.">
        <title>Genome sequence of the reddish-pigmented Rubellimicrobium thermophilum type strain (DSM 16684(T)), a member of the Roseobacter clade.</title>
        <authorList>
            <person name="Fiebig A."/>
            <person name="Riedel T."/>
            <person name="Gronow S."/>
            <person name="Petersen J."/>
            <person name="Klenk H.P."/>
            <person name="Goker M."/>
        </authorList>
    </citation>
    <scope>NUCLEOTIDE SEQUENCE [LARGE SCALE GENOMIC DNA]</scope>
    <source>
        <strain evidence="18 19">DSM 16684</strain>
    </source>
</reference>
<dbReference type="InterPro" id="IPR003439">
    <property type="entry name" value="ABC_transporter-like_ATP-bd"/>
</dbReference>
<evidence type="ECO:0000256" key="14">
    <source>
        <dbReference type="ARBA" id="ARBA00023136"/>
    </source>
</evidence>
<dbReference type="InterPro" id="IPR003593">
    <property type="entry name" value="AAA+_ATPase"/>
</dbReference>
<evidence type="ECO:0000256" key="6">
    <source>
        <dbReference type="ARBA" id="ARBA00022475"/>
    </source>
</evidence>
<comment type="subcellular location">
    <subcellularLocation>
        <location evidence="2">Cell membrane</location>
        <topology evidence="2">Multi-pass membrane protein</topology>
    </subcellularLocation>
    <subcellularLocation>
        <location evidence="1">Cell membrane</location>
        <topology evidence="1">Peripheral membrane protein</topology>
    </subcellularLocation>
</comment>
<feature type="transmembrane region" description="Helical" evidence="16">
    <location>
        <begin position="216"/>
        <end position="235"/>
    </location>
</feature>
<dbReference type="SUPFAM" id="SSF52540">
    <property type="entry name" value="P-loop containing nucleoside triphosphate hydrolases"/>
    <property type="match status" value="1"/>
</dbReference>
<evidence type="ECO:0000256" key="11">
    <source>
        <dbReference type="ARBA" id="ARBA00022989"/>
    </source>
</evidence>
<keyword evidence="5" id="KW-0813">Transport</keyword>
<dbReference type="CDD" id="cd03214">
    <property type="entry name" value="ABC_Iron-Siderophores_B12_Hemin"/>
    <property type="match status" value="1"/>
</dbReference>
<evidence type="ECO:0000256" key="13">
    <source>
        <dbReference type="ARBA" id="ARBA00023065"/>
    </source>
</evidence>
<dbReference type="SUPFAM" id="SSF81345">
    <property type="entry name" value="ABC transporter involved in vitamin B12 uptake, BtuC"/>
    <property type="match status" value="1"/>
</dbReference>
<keyword evidence="14 16" id="KW-0472">Membrane</keyword>
<feature type="transmembrane region" description="Helical" evidence="16">
    <location>
        <begin position="40"/>
        <end position="59"/>
    </location>
</feature>
<keyword evidence="19" id="KW-1185">Reference proteome</keyword>
<evidence type="ECO:0000256" key="8">
    <source>
        <dbReference type="ARBA" id="ARBA00022692"/>
    </source>
</evidence>
<keyword evidence="10" id="KW-0067">ATP-binding</keyword>
<evidence type="ECO:0000313" key="18">
    <source>
        <dbReference type="EMBL" id="EPX87811.1"/>
    </source>
</evidence>
<feature type="region of interest" description="Disordered" evidence="15">
    <location>
        <begin position="241"/>
        <end position="276"/>
    </location>
</feature>
<dbReference type="HOGENOM" id="CLU_482227_0_0_5"/>
<evidence type="ECO:0000256" key="1">
    <source>
        <dbReference type="ARBA" id="ARBA00004202"/>
    </source>
</evidence>
<dbReference type="InterPro" id="IPR037294">
    <property type="entry name" value="ABC_BtuC-like"/>
</dbReference>
<evidence type="ECO:0000256" key="10">
    <source>
        <dbReference type="ARBA" id="ARBA00022840"/>
    </source>
</evidence>
<dbReference type="Gene3D" id="1.10.3470.10">
    <property type="entry name" value="ABC transporter involved in vitamin B12 uptake, BtuC"/>
    <property type="match status" value="1"/>
</dbReference>
<dbReference type="GO" id="GO:0005524">
    <property type="term" value="F:ATP binding"/>
    <property type="evidence" value="ECO:0007669"/>
    <property type="project" value="UniProtKB-KW"/>
</dbReference>
<dbReference type="FunFam" id="3.40.50.300:FF:000134">
    <property type="entry name" value="Iron-enterobactin ABC transporter ATP-binding protein"/>
    <property type="match status" value="1"/>
</dbReference>
<evidence type="ECO:0000256" key="16">
    <source>
        <dbReference type="SAM" id="Phobius"/>
    </source>
</evidence>
<dbReference type="InterPro" id="IPR027417">
    <property type="entry name" value="P-loop_NTPase"/>
</dbReference>
<comment type="caution">
    <text evidence="18">The sequence shown here is derived from an EMBL/GenBank/DDBJ whole genome shotgun (WGS) entry which is preliminary data.</text>
</comment>
<feature type="transmembrane region" description="Helical" evidence="16">
    <location>
        <begin position="71"/>
        <end position="94"/>
    </location>
</feature>
<evidence type="ECO:0000256" key="4">
    <source>
        <dbReference type="ARBA" id="ARBA00007935"/>
    </source>
</evidence>
<evidence type="ECO:0000313" key="19">
    <source>
        <dbReference type="Proteomes" id="UP000015346"/>
    </source>
</evidence>